<feature type="transmembrane region" description="Helical" evidence="11">
    <location>
        <begin position="41"/>
        <end position="66"/>
    </location>
</feature>
<keyword evidence="9 11" id="KW-0472">Membrane</keyword>
<gene>
    <name evidence="11" type="primary">mtgA</name>
    <name evidence="13" type="ORF">SAMN05661044_03695</name>
</gene>
<comment type="function">
    <text evidence="11">Peptidoglycan polymerase that catalyzes glycan chain elongation from lipid-linked precursors.</text>
</comment>
<proteinExistence type="inferred from homology"/>
<dbReference type="GO" id="GO:0016763">
    <property type="term" value="F:pentosyltransferase activity"/>
    <property type="evidence" value="ECO:0007669"/>
    <property type="project" value="InterPro"/>
</dbReference>
<evidence type="ECO:0000256" key="1">
    <source>
        <dbReference type="ARBA" id="ARBA00022475"/>
    </source>
</evidence>
<dbReference type="EC" id="2.4.99.28" evidence="11"/>
<keyword evidence="1 11" id="KW-1003">Cell membrane</keyword>
<reference evidence="14" key="1">
    <citation type="submission" date="2016-10" db="EMBL/GenBank/DDBJ databases">
        <authorList>
            <person name="Varghese N."/>
            <person name="Submissions S."/>
        </authorList>
    </citation>
    <scope>NUCLEOTIDE SEQUENCE [LARGE SCALE GENOMIC DNA]</scope>
    <source>
        <strain evidence="14">DSM 18733</strain>
    </source>
</reference>
<keyword evidence="6 11" id="KW-0133">Cell shape</keyword>
<keyword evidence="3 11" id="KW-0328">Glycosyltransferase</keyword>
<dbReference type="RefSeq" id="WP_093327165.1">
    <property type="nucleotide sequence ID" value="NZ_FOAF01000005.1"/>
</dbReference>
<evidence type="ECO:0000256" key="4">
    <source>
        <dbReference type="ARBA" id="ARBA00022679"/>
    </source>
</evidence>
<accession>A0A1H7U284</accession>
<keyword evidence="8 11" id="KW-1133">Transmembrane helix</keyword>
<name>A0A1H7U284_OLID1</name>
<dbReference type="EMBL" id="FOAF01000005">
    <property type="protein sequence ID" value="SEL90766.1"/>
    <property type="molecule type" value="Genomic_DNA"/>
</dbReference>
<keyword evidence="2" id="KW-0997">Cell inner membrane</keyword>
<evidence type="ECO:0000256" key="10">
    <source>
        <dbReference type="ARBA" id="ARBA00023316"/>
    </source>
</evidence>
<dbReference type="GO" id="GO:0008955">
    <property type="term" value="F:peptidoglycan glycosyltransferase activity"/>
    <property type="evidence" value="ECO:0007669"/>
    <property type="project" value="UniProtKB-UniRule"/>
</dbReference>
<evidence type="ECO:0000256" key="7">
    <source>
        <dbReference type="ARBA" id="ARBA00022984"/>
    </source>
</evidence>
<dbReference type="GO" id="GO:0005886">
    <property type="term" value="C:plasma membrane"/>
    <property type="evidence" value="ECO:0007669"/>
    <property type="project" value="UniProtKB-SubCell"/>
</dbReference>
<dbReference type="GO" id="GO:0071555">
    <property type="term" value="P:cell wall organization"/>
    <property type="evidence" value="ECO:0007669"/>
    <property type="project" value="UniProtKB-KW"/>
</dbReference>
<keyword evidence="14" id="KW-1185">Reference proteome</keyword>
<evidence type="ECO:0000256" key="2">
    <source>
        <dbReference type="ARBA" id="ARBA00022519"/>
    </source>
</evidence>
<evidence type="ECO:0000256" key="9">
    <source>
        <dbReference type="ARBA" id="ARBA00023136"/>
    </source>
</evidence>
<evidence type="ECO:0000256" key="5">
    <source>
        <dbReference type="ARBA" id="ARBA00022692"/>
    </source>
</evidence>
<dbReference type="InterPro" id="IPR036950">
    <property type="entry name" value="PBP_transglycosylase"/>
</dbReference>
<evidence type="ECO:0000256" key="8">
    <source>
        <dbReference type="ARBA" id="ARBA00022989"/>
    </source>
</evidence>
<comment type="similarity">
    <text evidence="11">Belongs to the glycosyltransferase 51 family.</text>
</comment>
<comment type="pathway">
    <text evidence="11">Cell wall biogenesis; peptidoglycan biosynthesis.</text>
</comment>
<dbReference type="InterPro" id="IPR011812">
    <property type="entry name" value="Pep_trsgly"/>
</dbReference>
<organism evidence="13 14">
    <name type="scientific">Olivibacter domesticus</name>
    <name type="common">Pseudosphingobacterium domesticum</name>
    <dbReference type="NCBI Taxonomy" id="407022"/>
    <lineage>
        <taxon>Bacteria</taxon>
        <taxon>Pseudomonadati</taxon>
        <taxon>Bacteroidota</taxon>
        <taxon>Sphingobacteriia</taxon>
        <taxon>Sphingobacteriales</taxon>
        <taxon>Sphingobacteriaceae</taxon>
        <taxon>Olivibacter</taxon>
    </lineage>
</organism>
<sequence length="262" mass="30244">MAIKRTAKKNKFIGKNKKSKANRPLFIGKNKLVLLFKERRFGLLLAYLCLYFIIITAGWVLLLRFINPPVTWLMLQRGIERKIEGKEWKLDKEWKSYDELSDNLKRAAITGEDANFMEHAGFDIQAIQDAYQRNKAGKTMRGGSTISQQTAKNVFLWPGRSWLRKGFESYFTVLIELFWSKKRILEVYLNVIETGDGIYGADAAARTYFQKPATSLTKRQAALLIAVLPNPRRWKPSKPTNYINRKANAIVRYMGHSKIPAH</sequence>
<evidence type="ECO:0000256" key="6">
    <source>
        <dbReference type="ARBA" id="ARBA00022960"/>
    </source>
</evidence>
<dbReference type="PANTHER" id="PTHR30400">
    <property type="entry name" value="MONOFUNCTIONAL BIOSYNTHETIC PEPTIDOGLYCAN TRANSGLYCOSYLASE"/>
    <property type="match status" value="1"/>
</dbReference>
<comment type="catalytic activity">
    <reaction evidence="11">
        <text>[GlcNAc-(1-&gt;4)-Mur2Ac(oyl-L-Ala-gamma-D-Glu-L-Lys-D-Ala-D-Ala)](n)-di-trans,octa-cis-undecaprenyl diphosphate + beta-D-GlcNAc-(1-&gt;4)-Mur2Ac(oyl-L-Ala-gamma-D-Glu-L-Lys-D-Ala-D-Ala)-di-trans,octa-cis-undecaprenyl diphosphate = [GlcNAc-(1-&gt;4)-Mur2Ac(oyl-L-Ala-gamma-D-Glu-L-Lys-D-Ala-D-Ala)](n+1)-di-trans,octa-cis-undecaprenyl diphosphate + di-trans,octa-cis-undecaprenyl diphosphate + H(+)</text>
        <dbReference type="Rhea" id="RHEA:23708"/>
        <dbReference type="Rhea" id="RHEA-COMP:9602"/>
        <dbReference type="Rhea" id="RHEA-COMP:9603"/>
        <dbReference type="ChEBI" id="CHEBI:15378"/>
        <dbReference type="ChEBI" id="CHEBI:58405"/>
        <dbReference type="ChEBI" id="CHEBI:60033"/>
        <dbReference type="ChEBI" id="CHEBI:78435"/>
        <dbReference type="EC" id="2.4.99.28"/>
    </reaction>
</comment>
<dbReference type="SUPFAM" id="SSF53955">
    <property type="entry name" value="Lysozyme-like"/>
    <property type="match status" value="1"/>
</dbReference>
<dbReference type="NCBIfam" id="TIGR02070">
    <property type="entry name" value="mono_pep_trsgly"/>
    <property type="match status" value="1"/>
</dbReference>
<dbReference type="STRING" id="407022.SAMN05661044_03695"/>
<dbReference type="HAMAP" id="MF_00766">
    <property type="entry name" value="PGT_MtgA"/>
    <property type="match status" value="1"/>
</dbReference>
<protein>
    <recommendedName>
        <fullName evidence="11">Biosynthetic peptidoglycan transglycosylase</fullName>
        <ecNumber evidence="11">2.4.99.28</ecNumber>
    </recommendedName>
    <alternativeName>
        <fullName evidence="11">Glycan polymerase</fullName>
    </alternativeName>
    <alternativeName>
        <fullName evidence="11">Peptidoglycan glycosyltransferase MtgA</fullName>
        <shortName evidence="11">PGT</shortName>
    </alternativeName>
</protein>
<dbReference type="AlphaFoldDB" id="A0A1H7U284"/>
<evidence type="ECO:0000256" key="11">
    <source>
        <dbReference type="HAMAP-Rule" id="MF_00766"/>
    </source>
</evidence>
<feature type="domain" description="Glycosyl transferase family 51" evidence="12">
    <location>
        <begin position="90"/>
        <end position="254"/>
    </location>
</feature>
<dbReference type="InterPro" id="IPR023346">
    <property type="entry name" value="Lysozyme-like_dom_sf"/>
</dbReference>
<dbReference type="OrthoDB" id="9766909at2"/>
<dbReference type="GO" id="GO:0009252">
    <property type="term" value="P:peptidoglycan biosynthetic process"/>
    <property type="evidence" value="ECO:0007669"/>
    <property type="project" value="UniProtKB-UniRule"/>
</dbReference>
<dbReference type="PANTHER" id="PTHR30400:SF0">
    <property type="entry name" value="BIOSYNTHETIC PEPTIDOGLYCAN TRANSGLYCOSYLASE"/>
    <property type="match status" value="1"/>
</dbReference>
<keyword evidence="7 11" id="KW-0573">Peptidoglycan synthesis</keyword>
<dbReference type="Pfam" id="PF00912">
    <property type="entry name" value="Transgly"/>
    <property type="match status" value="1"/>
</dbReference>
<evidence type="ECO:0000313" key="13">
    <source>
        <dbReference type="EMBL" id="SEL90766.1"/>
    </source>
</evidence>
<comment type="subcellular location">
    <subcellularLocation>
        <location evidence="11">Cell membrane</location>
        <topology evidence="11">Single-pass membrane protein</topology>
    </subcellularLocation>
</comment>
<evidence type="ECO:0000313" key="14">
    <source>
        <dbReference type="Proteomes" id="UP000199421"/>
    </source>
</evidence>
<evidence type="ECO:0000256" key="3">
    <source>
        <dbReference type="ARBA" id="ARBA00022676"/>
    </source>
</evidence>
<keyword evidence="4 11" id="KW-0808">Transferase</keyword>
<dbReference type="UniPathway" id="UPA00219"/>
<dbReference type="Proteomes" id="UP000199421">
    <property type="component" value="Unassembled WGS sequence"/>
</dbReference>
<keyword evidence="10 11" id="KW-0961">Cell wall biogenesis/degradation</keyword>
<dbReference type="Gene3D" id="1.10.3810.10">
    <property type="entry name" value="Biosynthetic peptidoglycan transglycosylase-like"/>
    <property type="match status" value="1"/>
</dbReference>
<dbReference type="InterPro" id="IPR001264">
    <property type="entry name" value="Glyco_trans_51"/>
</dbReference>
<keyword evidence="5 11" id="KW-0812">Transmembrane</keyword>
<dbReference type="GO" id="GO:0009274">
    <property type="term" value="C:peptidoglycan-based cell wall"/>
    <property type="evidence" value="ECO:0007669"/>
    <property type="project" value="InterPro"/>
</dbReference>
<evidence type="ECO:0000259" key="12">
    <source>
        <dbReference type="Pfam" id="PF00912"/>
    </source>
</evidence>
<dbReference type="GO" id="GO:0008360">
    <property type="term" value="P:regulation of cell shape"/>
    <property type="evidence" value="ECO:0007669"/>
    <property type="project" value="UniProtKB-KW"/>
</dbReference>